<reference evidence="1 2" key="1">
    <citation type="submission" date="2021-06" db="EMBL/GenBank/DDBJ databases">
        <title>Caerostris darwini draft genome.</title>
        <authorList>
            <person name="Kono N."/>
            <person name="Arakawa K."/>
        </authorList>
    </citation>
    <scope>NUCLEOTIDE SEQUENCE [LARGE SCALE GENOMIC DNA]</scope>
</reference>
<proteinExistence type="predicted"/>
<comment type="caution">
    <text evidence="1">The sequence shown here is derived from an EMBL/GenBank/DDBJ whole genome shotgun (WGS) entry which is preliminary data.</text>
</comment>
<dbReference type="AlphaFoldDB" id="A0AAV4TVR6"/>
<sequence>MLQFKLPSCERQFLPSSRAAKLKHERTLGIISISPFHFPECVVCRNWILLTLVISHLNPCHISLFAVLYLKPSRFRGRSLFRSLLIPPDERPVQKKCFFKRIYTDTTRMEVVL</sequence>
<organism evidence="1 2">
    <name type="scientific">Caerostris darwini</name>
    <dbReference type="NCBI Taxonomy" id="1538125"/>
    <lineage>
        <taxon>Eukaryota</taxon>
        <taxon>Metazoa</taxon>
        <taxon>Ecdysozoa</taxon>
        <taxon>Arthropoda</taxon>
        <taxon>Chelicerata</taxon>
        <taxon>Arachnida</taxon>
        <taxon>Araneae</taxon>
        <taxon>Araneomorphae</taxon>
        <taxon>Entelegynae</taxon>
        <taxon>Araneoidea</taxon>
        <taxon>Araneidae</taxon>
        <taxon>Caerostris</taxon>
    </lineage>
</organism>
<evidence type="ECO:0000313" key="1">
    <source>
        <dbReference type="EMBL" id="GIY49920.1"/>
    </source>
</evidence>
<dbReference type="Proteomes" id="UP001054837">
    <property type="component" value="Unassembled WGS sequence"/>
</dbReference>
<protein>
    <submittedName>
        <fullName evidence="1">Uncharacterized protein</fullName>
    </submittedName>
</protein>
<keyword evidence="2" id="KW-1185">Reference proteome</keyword>
<name>A0AAV4TVR6_9ARAC</name>
<evidence type="ECO:0000313" key="2">
    <source>
        <dbReference type="Proteomes" id="UP001054837"/>
    </source>
</evidence>
<dbReference type="EMBL" id="BPLQ01010319">
    <property type="protein sequence ID" value="GIY49920.1"/>
    <property type="molecule type" value="Genomic_DNA"/>
</dbReference>
<accession>A0AAV4TVR6</accession>
<gene>
    <name evidence="1" type="ORF">CDAR_9851</name>
</gene>